<dbReference type="InterPro" id="IPR037171">
    <property type="entry name" value="NagB/RpiA_transferase-like"/>
</dbReference>
<dbReference type="InterPro" id="IPR036388">
    <property type="entry name" value="WH-like_DNA-bd_sf"/>
</dbReference>
<dbReference type="Proteomes" id="UP000266615">
    <property type="component" value="Unassembled WGS sequence"/>
</dbReference>
<evidence type="ECO:0000259" key="5">
    <source>
        <dbReference type="Pfam" id="PF04198"/>
    </source>
</evidence>
<dbReference type="OrthoDB" id="186585at2"/>
<evidence type="ECO:0000256" key="1">
    <source>
        <dbReference type="ARBA" id="ARBA00010466"/>
    </source>
</evidence>
<dbReference type="GO" id="GO:0030246">
    <property type="term" value="F:carbohydrate binding"/>
    <property type="evidence" value="ECO:0007669"/>
    <property type="project" value="InterPro"/>
</dbReference>
<evidence type="ECO:0000256" key="4">
    <source>
        <dbReference type="ARBA" id="ARBA00023163"/>
    </source>
</evidence>
<dbReference type="InterPro" id="IPR007324">
    <property type="entry name" value="Sugar-bd_dom_put"/>
</dbReference>
<reference evidence="6 7" key="1">
    <citation type="submission" date="2018-09" db="EMBL/GenBank/DDBJ databases">
        <title>Nesterenkonia natronophila sp. nov., an alkaliphilic actinobacteriume isolated from a soda lake, and emended description of the genus Nesterenkonia.</title>
        <authorList>
            <person name="Menes R.J."/>
            <person name="Iriarte A."/>
        </authorList>
    </citation>
    <scope>NUCLEOTIDE SEQUENCE [LARGE SCALE GENOMIC DNA]</scope>
    <source>
        <strain evidence="6 7">M8</strain>
    </source>
</reference>
<evidence type="ECO:0000256" key="2">
    <source>
        <dbReference type="ARBA" id="ARBA00023015"/>
    </source>
</evidence>
<evidence type="ECO:0000256" key="3">
    <source>
        <dbReference type="ARBA" id="ARBA00023125"/>
    </source>
</evidence>
<dbReference type="PANTHER" id="PTHR34294:SF1">
    <property type="entry name" value="TRANSCRIPTIONAL REGULATOR LSRR"/>
    <property type="match status" value="1"/>
</dbReference>
<comment type="similarity">
    <text evidence="1">Belongs to the SorC transcriptional regulatory family.</text>
</comment>
<keyword evidence="3" id="KW-0238">DNA-binding</keyword>
<dbReference type="Pfam" id="PF04198">
    <property type="entry name" value="Sugar-bind"/>
    <property type="match status" value="1"/>
</dbReference>
<dbReference type="RefSeq" id="WP_119901655.1">
    <property type="nucleotide sequence ID" value="NZ_QYZP01000001.1"/>
</dbReference>
<accession>A0A3A4G311</accession>
<dbReference type="EMBL" id="QYZP01000001">
    <property type="protein sequence ID" value="RJN32609.1"/>
    <property type="molecule type" value="Genomic_DNA"/>
</dbReference>
<proteinExistence type="inferred from homology"/>
<dbReference type="AlphaFoldDB" id="A0A3A4G311"/>
<dbReference type="SUPFAM" id="SSF100950">
    <property type="entry name" value="NagB/RpiA/CoA transferase-like"/>
    <property type="match status" value="1"/>
</dbReference>
<feature type="domain" description="Sugar-binding" evidence="5">
    <location>
        <begin position="66"/>
        <end position="305"/>
    </location>
</feature>
<dbReference type="Gene3D" id="3.40.50.1360">
    <property type="match status" value="1"/>
</dbReference>
<organism evidence="6 7">
    <name type="scientific">Nesterenkonia natronophila</name>
    <dbReference type="NCBI Taxonomy" id="2174932"/>
    <lineage>
        <taxon>Bacteria</taxon>
        <taxon>Bacillati</taxon>
        <taxon>Actinomycetota</taxon>
        <taxon>Actinomycetes</taxon>
        <taxon>Micrococcales</taxon>
        <taxon>Micrococcaceae</taxon>
        <taxon>Nesterenkonia</taxon>
    </lineage>
</organism>
<dbReference type="InterPro" id="IPR051054">
    <property type="entry name" value="SorC_transcr_regulators"/>
</dbReference>
<protein>
    <recommendedName>
        <fullName evidence="5">Sugar-binding domain-containing protein</fullName>
    </recommendedName>
</protein>
<evidence type="ECO:0000313" key="6">
    <source>
        <dbReference type="EMBL" id="RJN32609.1"/>
    </source>
</evidence>
<evidence type="ECO:0000313" key="7">
    <source>
        <dbReference type="Proteomes" id="UP000266615"/>
    </source>
</evidence>
<comment type="caution">
    <text evidence="6">The sequence shown here is derived from an EMBL/GenBank/DDBJ whole genome shotgun (WGS) entry which is preliminary data.</text>
</comment>
<dbReference type="Gene3D" id="1.10.10.10">
    <property type="entry name" value="Winged helix-like DNA-binding domain superfamily/Winged helix DNA-binding domain"/>
    <property type="match status" value="1"/>
</dbReference>
<dbReference type="PANTHER" id="PTHR34294">
    <property type="entry name" value="TRANSCRIPTIONAL REGULATOR-RELATED"/>
    <property type="match status" value="1"/>
</dbReference>
<gene>
    <name evidence="6" type="ORF">D3250_01885</name>
</gene>
<name>A0A3A4G311_9MICC</name>
<dbReference type="GO" id="GO:0003677">
    <property type="term" value="F:DNA binding"/>
    <property type="evidence" value="ECO:0007669"/>
    <property type="project" value="UniProtKB-KW"/>
</dbReference>
<keyword evidence="2" id="KW-0805">Transcription regulation</keyword>
<keyword evidence="4" id="KW-0804">Transcription</keyword>
<keyword evidence="7" id="KW-1185">Reference proteome</keyword>
<sequence>MSTPIGLSEQMLCAYVALQHLQEGRPLIDIAEELELSRFKVGRMVRRARETGLIEVRLNMPEVIDTHLSRKVAQKFGLQSVIAVETSSDEPSQVRKDLARVGARVVRETVNEDDVIGLTSGRTIVDMCRVVGEFPNCEVVQLTGVATSTWNQGMQAILSLGVATNRIFPLHAPLVTTDAPAARAITAQPSIIRSLKRLDHISKAVLSIGGWPNSSLLATQLSEWNEMSQARSLGVVSELGTSLLTTNGAAVPHLTSRTIGISTEQLASVPHKIAIGGGHGKHDAVLAVLRSELVDVLITDIRTAEYACRLG</sequence>